<accession>A0ABY5S078</accession>
<organism evidence="2 3">
    <name type="scientific">Microvirga terrae</name>
    <dbReference type="NCBI Taxonomy" id="2740529"/>
    <lineage>
        <taxon>Bacteria</taxon>
        <taxon>Pseudomonadati</taxon>
        <taxon>Pseudomonadota</taxon>
        <taxon>Alphaproteobacteria</taxon>
        <taxon>Hyphomicrobiales</taxon>
        <taxon>Methylobacteriaceae</taxon>
        <taxon>Microvirga</taxon>
    </lineage>
</organism>
<keyword evidence="2" id="KW-0614">Plasmid</keyword>
<protein>
    <recommendedName>
        <fullName evidence="1">Winged helix domain-containing protein</fullName>
    </recommendedName>
</protein>
<keyword evidence="3" id="KW-1185">Reference proteome</keyword>
<feature type="domain" description="Winged helix" evidence="1">
    <location>
        <begin position="19"/>
        <end position="93"/>
    </location>
</feature>
<gene>
    <name evidence="2" type="ORF">HPT29_028380</name>
</gene>
<dbReference type="Proteomes" id="UP001017257">
    <property type="component" value="Plasmid pR24_3"/>
</dbReference>
<geneLocation type="plasmid" evidence="2 3">
    <name>pR24_3</name>
</geneLocation>
<evidence type="ECO:0000259" key="1">
    <source>
        <dbReference type="Pfam" id="PF22324"/>
    </source>
</evidence>
<proteinExistence type="predicted"/>
<name>A0ABY5S078_9HYPH</name>
<dbReference type="RefSeq" id="WP_173946252.1">
    <property type="nucleotide sequence ID" value="NZ_CP102848.1"/>
</dbReference>
<dbReference type="EMBL" id="CP102848">
    <property type="protein sequence ID" value="UVF22871.1"/>
    <property type="molecule type" value="Genomic_DNA"/>
</dbReference>
<sequence>MSRSKPTVSLEVKVEDRTLVFTGRVAWALQNLIDRGERGVTPIDTPGPRWSHYIFVLRGYGLTIETINESHGGPFSGTHARYVLRTPVTVLKDKRFGEAA</sequence>
<evidence type="ECO:0000313" key="2">
    <source>
        <dbReference type="EMBL" id="UVF22871.1"/>
    </source>
</evidence>
<dbReference type="Pfam" id="PF22324">
    <property type="entry name" value="HTH_91"/>
    <property type="match status" value="1"/>
</dbReference>
<dbReference type="InterPro" id="IPR054382">
    <property type="entry name" value="wHTH_alphaproteobact"/>
</dbReference>
<reference evidence="2" key="1">
    <citation type="submission" date="2022-08" db="EMBL/GenBank/DDBJ databases">
        <title>Microvirga terrae sp. nov., isolated from soil.</title>
        <authorList>
            <person name="Kim K.H."/>
            <person name="Seo Y.L."/>
            <person name="Kim J.M."/>
            <person name="Lee J.K."/>
            <person name="Han D.M."/>
            <person name="Jeon C.O."/>
        </authorList>
    </citation>
    <scope>NUCLEOTIDE SEQUENCE</scope>
    <source>
        <strain evidence="2">R24</strain>
        <plasmid evidence="2">pR24_3</plasmid>
    </source>
</reference>
<evidence type="ECO:0000313" key="3">
    <source>
        <dbReference type="Proteomes" id="UP001017257"/>
    </source>
</evidence>